<name>A0AAD9JTV5_9ANNE</name>
<proteinExistence type="predicted"/>
<dbReference type="Proteomes" id="UP001208570">
    <property type="component" value="Unassembled WGS sequence"/>
</dbReference>
<gene>
    <name evidence="1" type="ORF">LSH36_161g03015</name>
</gene>
<evidence type="ECO:0000313" key="2">
    <source>
        <dbReference type="Proteomes" id="UP001208570"/>
    </source>
</evidence>
<keyword evidence="2" id="KW-1185">Reference proteome</keyword>
<reference evidence="1" key="1">
    <citation type="journal article" date="2023" name="Mol. Biol. Evol.">
        <title>Third-Generation Sequencing Reveals the Adaptive Role of the Epigenome in Three Deep-Sea Polychaetes.</title>
        <authorList>
            <person name="Perez M."/>
            <person name="Aroh O."/>
            <person name="Sun Y."/>
            <person name="Lan Y."/>
            <person name="Juniper S.K."/>
            <person name="Young C.R."/>
            <person name="Angers B."/>
            <person name="Qian P.Y."/>
        </authorList>
    </citation>
    <scope>NUCLEOTIDE SEQUENCE</scope>
    <source>
        <strain evidence="1">P08H-3</strain>
    </source>
</reference>
<protein>
    <submittedName>
        <fullName evidence="1">Uncharacterized protein</fullName>
    </submittedName>
</protein>
<dbReference type="AlphaFoldDB" id="A0AAD9JTV5"/>
<evidence type="ECO:0000313" key="1">
    <source>
        <dbReference type="EMBL" id="KAK2158942.1"/>
    </source>
</evidence>
<sequence>MVLVLLSMVGKESVDAWENFHGALPIQMTFENVSSEPCTFALLRDAYKRQGYFPRGGKWLMREDVPYFQPQICKFRYPRVSNSFMTKCISKANVSYVLTMGDSTGGMYSDALRRTLTIKSKRFISEEQKEDGFLPDKDYFTREMPDEVAQYVTTKFRFCKGCASKLHRAKFYIENSLNFLNIEHIAQTMILDDSLQLTFPSYKGAAKVMDKVWAITTQELILRYYLKDKHPDVFLIFLPFVHAKGNIRLSRLPMEIKYFKGLVEEYLPNTTKLFYITSYGEFEKERKSSEWYKHLFEGMLARDKIDKMNRILYDVLEDDLLKRDGRYFGFFDLIDISEDRGNWSTDSVHMEVVWYESIMSMFWETYCNSVLLNMF</sequence>
<comment type="caution">
    <text evidence="1">The sequence shown here is derived from an EMBL/GenBank/DDBJ whole genome shotgun (WGS) entry which is preliminary data.</text>
</comment>
<organism evidence="1 2">
    <name type="scientific">Paralvinella palmiformis</name>
    <dbReference type="NCBI Taxonomy" id="53620"/>
    <lineage>
        <taxon>Eukaryota</taxon>
        <taxon>Metazoa</taxon>
        <taxon>Spiralia</taxon>
        <taxon>Lophotrochozoa</taxon>
        <taxon>Annelida</taxon>
        <taxon>Polychaeta</taxon>
        <taxon>Sedentaria</taxon>
        <taxon>Canalipalpata</taxon>
        <taxon>Terebellida</taxon>
        <taxon>Terebelliformia</taxon>
        <taxon>Alvinellidae</taxon>
        <taxon>Paralvinella</taxon>
    </lineage>
</organism>
<accession>A0AAD9JTV5</accession>
<dbReference type="EMBL" id="JAODUP010000161">
    <property type="protein sequence ID" value="KAK2158942.1"/>
    <property type="molecule type" value="Genomic_DNA"/>
</dbReference>